<dbReference type="SUPFAM" id="SSF52540">
    <property type="entry name" value="P-loop containing nucleoside triphosphate hydrolases"/>
    <property type="match status" value="1"/>
</dbReference>
<feature type="domain" description="NB-ARC" evidence="4">
    <location>
        <begin position="128"/>
        <end position="218"/>
    </location>
</feature>
<reference evidence="7 8" key="1">
    <citation type="submission" date="2024-09" db="EMBL/GenBank/DDBJ databases">
        <title>Floridaenema gen nov. (Aerosakkonemataceae, Aerosakkonematales ord. nov., Cyanobacteria) from benthic tropical and subtropical fresh waters, with the description of four new species.</title>
        <authorList>
            <person name="Moretto J.A."/>
            <person name="Berthold D.E."/>
            <person name="Lefler F.W."/>
            <person name="Huang I.-S."/>
            <person name="Laughinghouse H. IV."/>
        </authorList>
    </citation>
    <scope>NUCLEOTIDE SEQUENCE [LARGE SCALE GENOMIC DNA]</scope>
    <source>
        <strain evidence="7 8">BLCC-F154</strain>
    </source>
</reference>
<accession>A0ABV4Y715</accession>
<dbReference type="InterPro" id="IPR019775">
    <property type="entry name" value="WD40_repeat_CS"/>
</dbReference>
<evidence type="ECO:0000259" key="6">
    <source>
        <dbReference type="Pfam" id="PF26355"/>
    </source>
</evidence>
<comment type="caution">
    <text evidence="7">The sequence shown here is derived from an EMBL/GenBank/DDBJ whole genome shotgun (WGS) entry which is preliminary data.</text>
</comment>
<dbReference type="Gene3D" id="2.130.10.10">
    <property type="entry name" value="YVTN repeat-like/Quinoprotein amine dehydrogenase"/>
    <property type="match status" value="5"/>
</dbReference>
<feature type="repeat" description="WD" evidence="3">
    <location>
        <begin position="848"/>
        <end position="880"/>
    </location>
</feature>
<dbReference type="InterPro" id="IPR058651">
    <property type="entry name" value="HTH_VMAP-M9"/>
</dbReference>
<feature type="domain" description="IFT140 first beta-propeller" evidence="5">
    <location>
        <begin position="688"/>
        <end position="798"/>
    </location>
</feature>
<feature type="repeat" description="WD" evidence="3">
    <location>
        <begin position="639"/>
        <end position="679"/>
    </location>
</feature>
<dbReference type="InterPro" id="IPR036322">
    <property type="entry name" value="WD40_repeat_dom_sf"/>
</dbReference>
<dbReference type="PROSITE" id="PS50294">
    <property type="entry name" value="WD_REPEATS_REGION"/>
    <property type="match status" value="12"/>
</dbReference>
<organism evidence="7 8">
    <name type="scientific">Floridaenema fluviatile BLCC-F154</name>
    <dbReference type="NCBI Taxonomy" id="3153640"/>
    <lineage>
        <taxon>Bacteria</taxon>
        <taxon>Bacillati</taxon>
        <taxon>Cyanobacteriota</taxon>
        <taxon>Cyanophyceae</taxon>
        <taxon>Oscillatoriophycideae</taxon>
        <taxon>Aerosakkonematales</taxon>
        <taxon>Aerosakkonemataceae</taxon>
        <taxon>Floridanema</taxon>
        <taxon>Floridanema fluviatile</taxon>
    </lineage>
</organism>
<keyword evidence="1 3" id="KW-0853">WD repeat</keyword>
<dbReference type="Proteomes" id="UP001576776">
    <property type="component" value="Unassembled WGS sequence"/>
</dbReference>
<feature type="repeat" description="WD" evidence="3">
    <location>
        <begin position="974"/>
        <end position="1015"/>
    </location>
</feature>
<evidence type="ECO:0000259" key="4">
    <source>
        <dbReference type="Pfam" id="PF00931"/>
    </source>
</evidence>
<dbReference type="InterPro" id="IPR056154">
    <property type="entry name" value="Beta-prop_IFT140_1st"/>
</dbReference>
<dbReference type="EMBL" id="JBHFNS010000019">
    <property type="protein sequence ID" value="MFB2934596.1"/>
    <property type="molecule type" value="Genomic_DNA"/>
</dbReference>
<dbReference type="InterPro" id="IPR027417">
    <property type="entry name" value="P-loop_NTPase"/>
</dbReference>
<feature type="repeat" description="WD" evidence="3">
    <location>
        <begin position="597"/>
        <end position="638"/>
    </location>
</feature>
<dbReference type="SUPFAM" id="SSF141571">
    <property type="entry name" value="Pentapeptide repeat-like"/>
    <property type="match status" value="1"/>
</dbReference>
<keyword evidence="8" id="KW-1185">Reference proteome</keyword>
<dbReference type="SUPFAM" id="SSF50978">
    <property type="entry name" value="WD40 repeat-like"/>
    <property type="match status" value="2"/>
</dbReference>
<dbReference type="SMART" id="SM00320">
    <property type="entry name" value="WD40"/>
    <property type="match status" value="14"/>
</dbReference>
<feature type="repeat" description="WD" evidence="3">
    <location>
        <begin position="806"/>
        <end position="847"/>
    </location>
</feature>
<evidence type="ECO:0000313" key="7">
    <source>
        <dbReference type="EMBL" id="MFB2934596.1"/>
    </source>
</evidence>
<proteinExistence type="predicted"/>
<evidence type="ECO:0000313" key="8">
    <source>
        <dbReference type="Proteomes" id="UP001576776"/>
    </source>
</evidence>
<evidence type="ECO:0000256" key="1">
    <source>
        <dbReference type="ARBA" id="ARBA00022574"/>
    </source>
</evidence>
<feature type="repeat" description="WD" evidence="3">
    <location>
        <begin position="890"/>
        <end position="931"/>
    </location>
</feature>
<dbReference type="PROSITE" id="PS00678">
    <property type="entry name" value="WD_REPEATS_1"/>
    <property type="match status" value="5"/>
</dbReference>
<name>A0ABV4Y715_9CYAN</name>
<feature type="domain" description="vWA-MoxR associated protein N-terminal HTH" evidence="6">
    <location>
        <begin position="1"/>
        <end position="85"/>
    </location>
</feature>
<sequence length="1182" mass="134192">MTLEDAIAIINSLMQHQLGRQLSDIETVIFQGAWQSKTYTQIADRAGYSVNYLTTDAGPKFWKALSQSLGESVNKKNFRSAIKRHKNQQQSSSIVNLSSESTSLKTDWGESPDVSQFYGRDEEQSILKRWILEQQCRLIAILGMGGIGKTTLSIKLGKSLQNQFDRIIWRSLRHAPNLSTLLEEIVPFLSQEHCSETDLPQLLHCLRNRRCLIILDNIETILKAGDRAGYYRQNYELYGDFFKLIGETMHQSCLIITSREKPIELATLEGLDGFVRSLQLSGSVETAHSLIQAKGLIGTIEQQQVLCDRYSYNPLALKIVSTTIQDLFAGEISQFLAEETIIFNSIRRLLDEQFQRLSNLEQSIMYWLAINREWTAIATLAEDIVPPVSRTRLIDALESLKWRGLIENNAGSYTQQPVVMEYVTECLIDQISNELVTTEFLFFANYPLIKTNVYDYIRDSQKQLILSQIADFFSTKFTSVAAIEQQILRILTKIRQSVSMQSSYAIGNLINLCNFLKIDLSHYDFSHLTIRHADFRGIFLKQVNFSGCHFIKSLFTETFGSLFSGTFSFDGNTLLTGDSTGNLRWWRVPEIQPIQTIHAHDSYIWSIALSPDRQYIATSSEDQTIKIWEFTTGNLVNTIMPESGAIRAIAWSKTGILASGSNDFIIRLWHPQNGECLKVLQGHQDTINTVSWNCDSTLLASAGNDRIIKIWHQETGTLLHTITEHNTPVRCVAWHPNQPLLASCSEDGEIKIFNLQTERWEASFSEHQNSVWCIVWNPDGKTLLSSSHDNTIRLWNAQTGECLRIFRGHTNWVWFTAIHPNQLILASGSHDNTLRLWDRQTGKCLKTLQGQQFAIRSLTWHPHHNLIAGGCDDTIIRLWQPNAEINFEHLSGHSNLISDVKWSPDGNYLASASHDRTIRVWHISTKQCLHILQGHTNWICSIAWHPNESILASCSVDRTIKIWNSETGTLKQTLPGHSNWVVAVDWYKTGKFLASGSADQTIRIWDINSGECVQILTGHQHWLWCISWSPDGKYLASGSYDRTVRIWSINPEITEGKSIICLHILSHPDVVSAIAWSPDSQIIATANNDAIIRLWCPQQGVCLKEFSGHKNQLLSIKFSPDGSQLISSSEDETIRIWDVQTGECLQIWKSDRPYQEMNISDITGLTNAEINTLKKLGAKKYC</sequence>
<dbReference type="Pfam" id="PF26355">
    <property type="entry name" value="HTH_VMAP-M9"/>
    <property type="match status" value="1"/>
</dbReference>
<dbReference type="Gene3D" id="3.40.50.300">
    <property type="entry name" value="P-loop containing nucleotide triphosphate hydrolases"/>
    <property type="match status" value="1"/>
</dbReference>
<dbReference type="PANTHER" id="PTHR19848">
    <property type="entry name" value="WD40 REPEAT PROTEIN"/>
    <property type="match status" value="1"/>
</dbReference>
<dbReference type="RefSeq" id="WP_413256122.1">
    <property type="nucleotide sequence ID" value="NZ_JBHFNS010000019.1"/>
</dbReference>
<feature type="repeat" description="WD" evidence="3">
    <location>
        <begin position="1064"/>
        <end position="1095"/>
    </location>
</feature>
<dbReference type="InterPro" id="IPR002182">
    <property type="entry name" value="NB-ARC"/>
</dbReference>
<feature type="repeat" description="WD" evidence="3">
    <location>
        <begin position="764"/>
        <end position="805"/>
    </location>
</feature>
<dbReference type="InterPro" id="IPR015943">
    <property type="entry name" value="WD40/YVTN_repeat-like_dom_sf"/>
</dbReference>
<dbReference type="PROSITE" id="PS50082">
    <property type="entry name" value="WD_REPEATS_2"/>
    <property type="match status" value="13"/>
</dbReference>
<dbReference type="PROSITE" id="PS50231">
    <property type="entry name" value="RICIN_B_LECTIN"/>
    <property type="match status" value="1"/>
</dbReference>
<evidence type="ECO:0000256" key="2">
    <source>
        <dbReference type="ARBA" id="ARBA00022737"/>
    </source>
</evidence>
<dbReference type="Pfam" id="PF00931">
    <property type="entry name" value="NB-ARC"/>
    <property type="match status" value="1"/>
</dbReference>
<dbReference type="CDD" id="cd00200">
    <property type="entry name" value="WD40"/>
    <property type="match status" value="2"/>
</dbReference>
<evidence type="ECO:0000256" key="3">
    <source>
        <dbReference type="PROSITE-ProRule" id="PRU00221"/>
    </source>
</evidence>
<keyword evidence="2" id="KW-0677">Repeat</keyword>
<gene>
    <name evidence="7" type="ORF">ACE1B6_04900</name>
</gene>
<dbReference type="Pfam" id="PF23383">
    <property type="entry name" value="Beta-prop_IFT140_1st"/>
    <property type="match status" value="1"/>
</dbReference>
<feature type="repeat" description="WD" evidence="3">
    <location>
        <begin position="932"/>
        <end position="973"/>
    </location>
</feature>
<feature type="repeat" description="WD" evidence="3">
    <location>
        <begin position="680"/>
        <end position="721"/>
    </location>
</feature>
<dbReference type="PANTHER" id="PTHR19848:SF8">
    <property type="entry name" value="F-BOX AND WD REPEAT DOMAIN CONTAINING 7"/>
    <property type="match status" value="1"/>
</dbReference>
<dbReference type="PRINTS" id="PR00364">
    <property type="entry name" value="DISEASERSIST"/>
</dbReference>
<feature type="repeat" description="WD" evidence="3">
    <location>
        <begin position="1106"/>
        <end position="1147"/>
    </location>
</feature>
<dbReference type="InterPro" id="IPR001680">
    <property type="entry name" value="WD40_rpt"/>
</dbReference>
<protein>
    <submittedName>
        <fullName evidence="7">NB-ARC domain-containing protein</fullName>
    </submittedName>
</protein>
<dbReference type="InterPro" id="IPR020472">
    <property type="entry name" value="WD40_PAC1"/>
</dbReference>
<evidence type="ECO:0000259" key="5">
    <source>
        <dbReference type="Pfam" id="PF23383"/>
    </source>
</evidence>
<dbReference type="PRINTS" id="PR00320">
    <property type="entry name" value="GPROTEINBRPT"/>
</dbReference>
<dbReference type="Pfam" id="PF00400">
    <property type="entry name" value="WD40"/>
    <property type="match status" value="10"/>
</dbReference>
<feature type="repeat" description="WD" evidence="3">
    <location>
        <begin position="1016"/>
        <end position="1050"/>
    </location>
</feature>
<feature type="repeat" description="WD" evidence="3">
    <location>
        <begin position="722"/>
        <end position="763"/>
    </location>
</feature>